<dbReference type="Proteomes" id="UP000001819">
    <property type="component" value="Chromosome 3"/>
</dbReference>
<dbReference type="AlphaFoldDB" id="A0A6I8V407"/>
<dbReference type="KEGG" id="dpo:6898296"/>
<evidence type="ECO:0000259" key="2">
    <source>
        <dbReference type="SMART" id="SM00960"/>
    </source>
</evidence>
<proteinExistence type="inferred from homology"/>
<dbReference type="SMART" id="SM00960">
    <property type="entry name" value="Robl_LC7"/>
    <property type="match status" value="1"/>
</dbReference>
<name>A0A6I8V407_DROPS</name>
<dbReference type="PANTHER" id="PTHR10779">
    <property type="entry name" value="DYNEIN LIGHT CHAIN ROADBLOCK"/>
    <property type="match status" value="1"/>
</dbReference>
<evidence type="ECO:0000313" key="3">
    <source>
        <dbReference type="Proteomes" id="UP000001819"/>
    </source>
</evidence>
<comment type="similarity">
    <text evidence="1">Belongs to the GAMAD family.</text>
</comment>
<gene>
    <name evidence="4" type="primary">robls54B</name>
</gene>
<dbReference type="Pfam" id="PF03259">
    <property type="entry name" value="Robl_LC7"/>
    <property type="match status" value="1"/>
</dbReference>
<sequence length="112" mass="12842">MLLDAPERPPRSLRYVEDAFDQISKRRNIRDIVILNDLGHPVKSTMGHDDSVQFAGLFQAIRGRLERGMKIIDPTDELLMLRVRTKTNEVLLTPDSKITVIVVQNAQDDFQK</sequence>
<feature type="domain" description="Roadblock/LAMTOR2" evidence="2">
    <location>
        <begin position="16"/>
        <end position="104"/>
    </location>
</feature>
<dbReference type="RefSeq" id="XP_002138358.3">
    <property type="nucleotide sequence ID" value="XM_002138322.3"/>
</dbReference>
<accession>A0A6I8V407</accession>
<dbReference type="InParanoid" id="A0A6I8V407"/>
<dbReference type="InterPro" id="IPR004942">
    <property type="entry name" value="Roadblock/LAMTOR2_dom"/>
</dbReference>
<organism evidence="3 4">
    <name type="scientific">Drosophila pseudoobscura pseudoobscura</name>
    <name type="common">Fruit fly</name>
    <dbReference type="NCBI Taxonomy" id="46245"/>
    <lineage>
        <taxon>Eukaryota</taxon>
        <taxon>Metazoa</taxon>
        <taxon>Ecdysozoa</taxon>
        <taxon>Arthropoda</taxon>
        <taxon>Hexapoda</taxon>
        <taxon>Insecta</taxon>
        <taxon>Pterygota</taxon>
        <taxon>Neoptera</taxon>
        <taxon>Endopterygota</taxon>
        <taxon>Diptera</taxon>
        <taxon>Brachycera</taxon>
        <taxon>Muscomorpha</taxon>
        <taxon>Ephydroidea</taxon>
        <taxon>Drosophilidae</taxon>
        <taxon>Drosophila</taxon>
        <taxon>Sophophora</taxon>
    </lineage>
</organism>
<evidence type="ECO:0000313" key="4">
    <source>
        <dbReference type="RefSeq" id="XP_002138358.3"/>
    </source>
</evidence>
<evidence type="ECO:0000256" key="1">
    <source>
        <dbReference type="ARBA" id="ARBA00007191"/>
    </source>
</evidence>
<dbReference type="Gene3D" id="3.30.450.30">
    <property type="entry name" value="Dynein light chain 2a, cytoplasmic"/>
    <property type="match status" value="1"/>
</dbReference>
<dbReference type="SUPFAM" id="SSF103196">
    <property type="entry name" value="Roadblock/LC7 domain"/>
    <property type="match status" value="1"/>
</dbReference>
<keyword evidence="3" id="KW-1185">Reference proteome</keyword>
<reference evidence="3" key="1">
    <citation type="submission" date="2024-06" db="UniProtKB">
        <authorList>
            <consortium name="RefSeq"/>
        </authorList>
    </citation>
    <scope>NUCLEOTIDE SEQUENCE [LARGE SCALE GENOMIC DNA]</scope>
    <source>
        <strain evidence="3">MV2-25</strain>
    </source>
</reference>
<dbReference type="FunCoup" id="A0A6I8V407">
    <property type="interactions" value="3"/>
</dbReference>
<protein>
    <submittedName>
        <fullName evidence="4">Dynein light chain roadblock-type 1</fullName>
    </submittedName>
</protein>
<reference evidence="4" key="2">
    <citation type="submission" date="2025-08" db="UniProtKB">
        <authorList>
            <consortium name="RefSeq"/>
        </authorList>
    </citation>
    <scope>IDENTIFICATION</scope>
    <source>
        <strain evidence="4">MV-25-SWS-2005</strain>
        <tissue evidence="4">Whole body</tissue>
    </source>
</reference>